<evidence type="ECO:0008006" key="2">
    <source>
        <dbReference type="Google" id="ProtNLM"/>
    </source>
</evidence>
<gene>
    <name evidence="1" type="ORF">AVDCRST_MAG07-1648</name>
</gene>
<proteinExistence type="predicted"/>
<dbReference type="SUPFAM" id="SSF56059">
    <property type="entry name" value="Glutathione synthetase ATP-binding domain-like"/>
    <property type="match status" value="1"/>
</dbReference>
<reference evidence="1" key="1">
    <citation type="submission" date="2020-02" db="EMBL/GenBank/DDBJ databases">
        <authorList>
            <person name="Meier V. D."/>
        </authorList>
    </citation>
    <scope>NUCLEOTIDE SEQUENCE</scope>
    <source>
        <strain evidence="1">AVDCRST_MAG07</strain>
    </source>
</reference>
<organism evidence="1">
    <name type="scientific">uncultured Frankineae bacterium</name>
    <dbReference type="NCBI Taxonomy" id="437475"/>
    <lineage>
        <taxon>Bacteria</taxon>
        <taxon>Bacillati</taxon>
        <taxon>Actinomycetota</taxon>
        <taxon>Actinomycetes</taxon>
        <taxon>Frankiales</taxon>
        <taxon>environmental samples</taxon>
    </lineage>
</organism>
<dbReference type="GO" id="GO:0005524">
    <property type="term" value="F:ATP binding"/>
    <property type="evidence" value="ECO:0007669"/>
    <property type="project" value="InterPro"/>
</dbReference>
<evidence type="ECO:0000313" key="1">
    <source>
        <dbReference type="EMBL" id="CAA9318635.1"/>
    </source>
</evidence>
<dbReference type="InterPro" id="IPR013815">
    <property type="entry name" value="ATP_grasp_subdomain_1"/>
</dbReference>
<sequence>MADRTHTLGLLLGTEEDWPSAFEALVRRLDPALRSGGDTHRYDVERITIEPFDLRQPSRYSLVVDRLAYWYYVPREWLKKVALLDEVYLLNNPFTFQSMEKHAAYCAMIRLGLKVPETWLVPYKQPPDNPRFPYTAAKYNRPFDLREVAGRVGYPLWMKPYDGGAWVGVSRIRDEQDLQRAYDESGQRLMHLQESIEGFDVFARSLSIGAETMVMRFSPDRPQHDRYSVSHEFLDPTTGDEVVTIGKVVNAFFKWEFNSCETLVRGSQVHPIDYANACPDVSLTSLHYYFPWAMTSLVKWSLFCTAVGRKPRVDLDTRRWYDVADAGGSYEDRLGAYRRMADEYFETERYAEFVATQLGDLEAVAHDYFSSADFDRLLVETVQSTFPAHEHEQFVAHYRGLLGAWVADAARAR</sequence>
<accession>A0A6J4L163</accession>
<name>A0A6J4L163_9ACTN</name>
<dbReference type="AlphaFoldDB" id="A0A6J4L163"/>
<dbReference type="EMBL" id="CADCUB010000052">
    <property type="protein sequence ID" value="CAA9318635.1"/>
    <property type="molecule type" value="Genomic_DNA"/>
</dbReference>
<dbReference type="Gene3D" id="3.30.1490.20">
    <property type="entry name" value="ATP-grasp fold, A domain"/>
    <property type="match status" value="1"/>
</dbReference>
<protein>
    <recommendedName>
        <fullName evidence="2">ATP-grasp domain-containing protein</fullName>
    </recommendedName>
</protein>